<sequence length="217" mass="23605">MRFNLPKIILYKYLSLLAQTKSASSSLKKKFGNVNLRDRTPVQTKITRQLASSDKKSATPNQAKQRPVVVSPARRLRRNLSQTFSNDDSNSTWSLTSASCASFAASCGSSSHQLSNFNGFGGSSSPKKQCAAVATSTAASEYAMPEMAVENYARYMNNIKRERLKPSDDLFYARNNHRNSVFAEDSCAPHSTHDTRSAVPSAATVAAAAPKSRSGRS</sequence>
<protein>
    <submittedName>
        <fullName evidence="3">Uncharacterized protein</fullName>
    </submittedName>
</protein>
<feature type="region of interest" description="Disordered" evidence="1">
    <location>
        <begin position="38"/>
        <end position="76"/>
    </location>
</feature>
<dbReference type="WBParaSite" id="nRc.2.0.1.t23273-RA">
    <property type="protein sequence ID" value="nRc.2.0.1.t23273-RA"/>
    <property type="gene ID" value="nRc.2.0.1.g23273"/>
</dbReference>
<organism evidence="2 3">
    <name type="scientific">Romanomermis culicivorax</name>
    <name type="common">Nematode worm</name>
    <dbReference type="NCBI Taxonomy" id="13658"/>
    <lineage>
        <taxon>Eukaryota</taxon>
        <taxon>Metazoa</taxon>
        <taxon>Ecdysozoa</taxon>
        <taxon>Nematoda</taxon>
        <taxon>Enoplea</taxon>
        <taxon>Dorylaimia</taxon>
        <taxon>Mermithida</taxon>
        <taxon>Mermithoidea</taxon>
        <taxon>Mermithidae</taxon>
        <taxon>Romanomermis</taxon>
    </lineage>
</organism>
<feature type="compositionally biased region" description="Low complexity" evidence="1">
    <location>
        <begin position="197"/>
        <end position="217"/>
    </location>
</feature>
<dbReference type="Proteomes" id="UP000887565">
    <property type="component" value="Unplaced"/>
</dbReference>
<name>A0A915J9V5_ROMCU</name>
<evidence type="ECO:0000313" key="3">
    <source>
        <dbReference type="WBParaSite" id="nRc.2.0.1.t23273-RA"/>
    </source>
</evidence>
<dbReference type="AlphaFoldDB" id="A0A915J9V5"/>
<feature type="region of interest" description="Disordered" evidence="1">
    <location>
        <begin position="184"/>
        <end position="217"/>
    </location>
</feature>
<accession>A0A915J9V5</accession>
<keyword evidence="2" id="KW-1185">Reference proteome</keyword>
<feature type="compositionally biased region" description="Polar residues" evidence="1">
    <location>
        <begin position="41"/>
        <end position="64"/>
    </location>
</feature>
<evidence type="ECO:0000313" key="2">
    <source>
        <dbReference type="Proteomes" id="UP000887565"/>
    </source>
</evidence>
<proteinExistence type="predicted"/>
<reference evidence="3" key="1">
    <citation type="submission" date="2022-11" db="UniProtKB">
        <authorList>
            <consortium name="WormBaseParasite"/>
        </authorList>
    </citation>
    <scope>IDENTIFICATION</scope>
</reference>
<evidence type="ECO:0000256" key="1">
    <source>
        <dbReference type="SAM" id="MobiDB-lite"/>
    </source>
</evidence>